<evidence type="ECO:0000313" key="3">
    <source>
        <dbReference type="Proteomes" id="UP000269019"/>
    </source>
</evidence>
<dbReference type="InterPro" id="IPR001254">
    <property type="entry name" value="Trypsin_dom"/>
</dbReference>
<dbReference type="PROSITE" id="PS00134">
    <property type="entry name" value="TRYPSIN_HIS"/>
    <property type="match status" value="1"/>
</dbReference>
<sequence>MSNLWALFCLLTGDGVTGNAAGSGGLSPVVWFALLPDRSIMVSYLQRIRQQRRAVMAAVCTATLLTTAAAPTAGAGIFDSFSAGSSQSGTYAPSTPSDAGASIPVRIPTYDQPLGAAPEFLAERDKLGHYENFTDWRWLQSAPQLGPGVGIINTSTETRACSAGWLLHATGSTGQELLYALTAGHCGLGPAGNNDHPTTPNIYALERGAGVLTRRIGVQETQRYTNSVVDYALIQLSDDFLSATNQEGQPVDNVLPTVPTRGPVLHGLTQIDRPLNPDMLVAGETWLCHLGRASGLACGKFVGFNRAGMVLFNADAAPGDSGGPVFAVDNNHIYPVGILSTGQRDATGVRQLQVQTLTGVLKDWKNLRFSQ</sequence>
<dbReference type="InterPro" id="IPR033116">
    <property type="entry name" value="TRYPSIN_SER"/>
</dbReference>
<dbReference type="InterPro" id="IPR009003">
    <property type="entry name" value="Peptidase_S1_PA"/>
</dbReference>
<evidence type="ECO:0000313" key="2">
    <source>
        <dbReference type="EMBL" id="AZA13144.1"/>
    </source>
</evidence>
<dbReference type="GO" id="GO:0004252">
    <property type="term" value="F:serine-type endopeptidase activity"/>
    <property type="evidence" value="ECO:0007669"/>
    <property type="project" value="InterPro"/>
</dbReference>
<keyword evidence="3" id="KW-1185">Reference proteome</keyword>
<dbReference type="Gene3D" id="2.40.10.10">
    <property type="entry name" value="Trypsin-like serine proteases"/>
    <property type="match status" value="2"/>
</dbReference>
<dbReference type="RefSeq" id="WP_123926864.1">
    <property type="nucleotide sequence ID" value="NZ_CP033896.1"/>
</dbReference>
<dbReference type="KEGG" id="ccho:CCHOA_03670"/>
<proteinExistence type="predicted"/>
<dbReference type="InterPro" id="IPR018114">
    <property type="entry name" value="TRYPSIN_HIS"/>
</dbReference>
<evidence type="ECO:0000259" key="1">
    <source>
        <dbReference type="Pfam" id="PF00089"/>
    </source>
</evidence>
<dbReference type="InterPro" id="IPR043504">
    <property type="entry name" value="Peptidase_S1_PA_chymotrypsin"/>
</dbReference>
<dbReference type="PROSITE" id="PS00135">
    <property type="entry name" value="TRYPSIN_SER"/>
    <property type="match status" value="1"/>
</dbReference>
<accession>A0A3G6JAY6</accession>
<dbReference type="EMBL" id="CP033896">
    <property type="protein sequence ID" value="AZA13144.1"/>
    <property type="molecule type" value="Genomic_DNA"/>
</dbReference>
<protein>
    <submittedName>
        <fullName evidence="2">Trypsin</fullName>
    </submittedName>
</protein>
<organism evidence="2 3">
    <name type="scientific">Corynebacterium choanae</name>
    <dbReference type="NCBI Taxonomy" id="1862358"/>
    <lineage>
        <taxon>Bacteria</taxon>
        <taxon>Bacillati</taxon>
        <taxon>Actinomycetota</taxon>
        <taxon>Actinomycetes</taxon>
        <taxon>Mycobacteriales</taxon>
        <taxon>Corynebacteriaceae</taxon>
        <taxon>Corynebacterium</taxon>
    </lineage>
</organism>
<dbReference type="AlphaFoldDB" id="A0A3G6JAY6"/>
<feature type="domain" description="Peptidase S1" evidence="1">
    <location>
        <begin position="170"/>
        <end position="355"/>
    </location>
</feature>
<name>A0A3G6JAY6_9CORY</name>
<dbReference type="GO" id="GO:0006508">
    <property type="term" value="P:proteolysis"/>
    <property type="evidence" value="ECO:0007669"/>
    <property type="project" value="InterPro"/>
</dbReference>
<dbReference type="Pfam" id="PF00089">
    <property type="entry name" value="Trypsin"/>
    <property type="match status" value="1"/>
</dbReference>
<dbReference type="OrthoDB" id="8781117at2"/>
<dbReference type="SUPFAM" id="SSF50494">
    <property type="entry name" value="Trypsin-like serine proteases"/>
    <property type="match status" value="1"/>
</dbReference>
<dbReference type="Proteomes" id="UP000269019">
    <property type="component" value="Chromosome"/>
</dbReference>
<gene>
    <name evidence="2" type="ORF">CCHOA_03670</name>
</gene>
<reference evidence="2 3" key="1">
    <citation type="submission" date="2018-11" db="EMBL/GenBank/DDBJ databases">
        <authorList>
            <person name="Kleinhagauer T."/>
            <person name="Glaeser S.P."/>
            <person name="Spergser J."/>
            <person name="Ruckert C."/>
            <person name="Kaempfer P."/>
            <person name="Busse H.-J."/>
        </authorList>
    </citation>
    <scope>NUCLEOTIDE SEQUENCE [LARGE SCALE GENOMIC DNA]</scope>
    <source>
        <strain evidence="2 3">200CH</strain>
    </source>
</reference>